<proteinExistence type="predicted"/>
<dbReference type="VEuPathDB" id="FungiDB:GMDG_08672"/>
<evidence type="ECO:0000313" key="2">
    <source>
        <dbReference type="EMBL" id="ELR09106.1"/>
    </source>
</evidence>
<feature type="region of interest" description="Disordered" evidence="1">
    <location>
        <begin position="1"/>
        <end position="70"/>
    </location>
</feature>
<gene>
    <name evidence="2" type="ORF">GMDG_08672</name>
</gene>
<evidence type="ECO:0000313" key="3">
    <source>
        <dbReference type="Proteomes" id="UP000011064"/>
    </source>
</evidence>
<reference evidence="3" key="1">
    <citation type="submission" date="2010-09" db="EMBL/GenBank/DDBJ databases">
        <title>The genome sequence of Geomyces destructans 20631-21.</title>
        <authorList>
            <consortium name="The Broad Institute Genome Sequencing Platform"/>
            <person name="Cuomo C.A."/>
            <person name="Blehert D.S."/>
            <person name="Lorch J.M."/>
            <person name="Young S.K."/>
            <person name="Zeng Q."/>
            <person name="Gargeya S."/>
            <person name="Fitzgerald M."/>
            <person name="Haas B."/>
            <person name="Abouelleil A."/>
            <person name="Alvarado L."/>
            <person name="Arachchi H.M."/>
            <person name="Berlin A."/>
            <person name="Brown A."/>
            <person name="Chapman S.B."/>
            <person name="Chen Z."/>
            <person name="Dunbar C."/>
            <person name="Freedman E."/>
            <person name="Gearin G."/>
            <person name="Gellesch M."/>
            <person name="Goldberg J."/>
            <person name="Griggs A."/>
            <person name="Gujja S."/>
            <person name="Heiman D."/>
            <person name="Howarth C."/>
            <person name="Larson L."/>
            <person name="Lui A."/>
            <person name="MacDonald P.J.P."/>
            <person name="Montmayeur A."/>
            <person name="Murphy C."/>
            <person name="Neiman D."/>
            <person name="Pearson M."/>
            <person name="Priest M."/>
            <person name="Roberts A."/>
            <person name="Saif S."/>
            <person name="Shea T."/>
            <person name="Shenoy N."/>
            <person name="Sisk P."/>
            <person name="Stolte C."/>
            <person name="Sykes S."/>
            <person name="Wortman J."/>
            <person name="Nusbaum C."/>
            <person name="Birren B."/>
        </authorList>
    </citation>
    <scope>NUCLEOTIDE SEQUENCE [LARGE SCALE GENOMIC DNA]</scope>
    <source>
        <strain evidence="3">ATCC MYA-4855 / 20631-21</strain>
    </source>
</reference>
<dbReference type="EMBL" id="GL573779">
    <property type="protein sequence ID" value="ELR09106.1"/>
    <property type="molecule type" value="Genomic_DNA"/>
</dbReference>
<accession>L8GAS2</accession>
<dbReference type="HOGENOM" id="CLU_062669_0_0_1"/>
<dbReference type="AlphaFoldDB" id="L8GAS2"/>
<dbReference type="Proteomes" id="UP000011064">
    <property type="component" value="Unassembled WGS sequence"/>
</dbReference>
<keyword evidence="3" id="KW-1185">Reference proteome</keyword>
<evidence type="ECO:0000256" key="1">
    <source>
        <dbReference type="SAM" id="MobiDB-lite"/>
    </source>
</evidence>
<dbReference type="InParanoid" id="L8GAS2"/>
<protein>
    <submittedName>
        <fullName evidence="2">Uncharacterized protein</fullName>
    </submittedName>
</protein>
<name>L8GAS2_PSED2</name>
<feature type="region of interest" description="Disordered" evidence="1">
    <location>
        <begin position="202"/>
        <end position="221"/>
    </location>
</feature>
<organism evidence="2 3">
    <name type="scientific">Pseudogymnoascus destructans (strain ATCC MYA-4855 / 20631-21)</name>
    <name type="common">Bat white-nose syndrome fungus</name>
    <name type="synonym">Geomyces destructans</name>
    <dbReference type="NCBI Taxonomy" id="658429"/>
    <lineage>
        <taxon>Eukaryota</taxon>
        <taxon>Fungi</taxon>
        <taxon>Dikarya</taxon>
        <taxon>Ascomycota</taxon>
        <taxon>Pezizomycotina</taxon>
        <taxon>Leotiomycetes</taxon>
        <taxon>Thelebolales</taxon>
        <taxon>Thelebolaceae</taxon>
        <taxon>Pseudogymnoascus</taxon>
    </lineage>
</organism>
<sequence length="308" mass="32998">MAPRKQPKKTVAPVAIPLKRSSAQMSGSPELESPATPTPFGPASVASTSRPRTVRPYRSPSVEDAPEEEEEVAAQLAAKEMRTALGWKLSARRPVPESVGPLRAGSCDCCVKCLVTYYNYPGQICWVPVGLDKCGDCLQGNHRCVPVGPDQKDALTALQLKADAYLNCCADDEDAGLEDDSVATREALASLLFAQREFTTADKGKEPRTPKVKNKGKRAATSFHEEPVAPLPEAGGPVVCNLNDPRQALLHHAETLAELDQAKTKALKAAAATFHAATDAALDAYQVGLNQYACLPIRPMISYGPSHR</sequence>